<reference evidence="3 4" key="1">
    <citation type="journal article" date="2013" name="Genome Announc.">
        <title>Draft genome sequence of an Actinobacterium, Brachybacterium muris strain UCD-AY4.</title>
        <authorList>
            <person name="Lo J.R."/>
            <person name="Lang J.M."/>
            <person name="Darling A.E."/>
            <person name="Eisen J.A."/>
            <person name="Coil D.A."/>
        </authorList>
    </citation>
    <scope>NUCLEOTIDE SEQUENCE [LARGE SCALE GENOMIC DNA]</scope>
    <source>
        <strain evidence="3 4">UCD-AY4</strain>
    </source>
</reference>
<dbReference type="HOGENOM" id="CLU_1666045_0_0_11"/>
<keyword evidence="2" id="KW-0472">Membrane</keyword>
<dbReference type="EMBL" id="AORC01000004">
    <property type="protein sequence ID" value="EYT50567.1"/>
    <property type="molecule type" value="Genomic_DNA"/>
</dbReference>
<dbReference type="AlphaFoldDB" id="A0A022KWQ0"/>
<keyword evidence="2" id="KW-0812">Transmembrane</keyword>
<evidence type="ECO:0000313" key="4">
    <source>
        <dbReference type="Proteomes" id="UP000019754"/>
    </source>
</evidence>
<feature type="transmembrane region" description="Helical" evidence="2">
    <location>
        <begin position="71"/>
        <end position="93"/>
    </location>
</feature>
<feature type="region of interest" description="Disordered" evidence="1">
    <location>
        <begin position="137"/>
        <end position="158"/>
    </location>
</feature>
<feature type="compositionally biased region" description="Basic and acidic residues" evidence="1">
    <location>
        <begin position="142"/>
        <end position="158"/>
    </location>
</feature>
<feature type="transmembrane region" description="Helical" evidence="2">
    <location>
        <begin position="12"/>
        <end position="32"/>
    </location>
</feature>
<keyword evidence="4" id="KW-1185">Reference proteome</keyword>
<accession>A0A022KWQ0</accession>
<protein>
    <submittedName>
        <fullName evidence="3">Uncharacterized protein</fullName>
    </submittedName>
</protein>
<gene>
    <name evidence="3" type="ORF">D641_0103765</name>
</gene>
<proteinExistence type="predicted"/>
<dbReference type="Proteomes" id="UP000019754">
    <property type="component" value="Unassembled WGS sequence"/>
</dbReference>
<name>A0A022KWQ0_9MICO</name>
<organism evidence="3 4">
    <name type="scientific">Brachybacterium muris UCD-AY4</name>
    <dbReference type="NCBI Taxonomy" id="1249481"/>
    <lineage>
        <taxon>Bacteria</taxon>
        <taxon>Bacillati</taxon>
        <taxon>Actinomycetota</taxon>
        <taxon>Actinomycetes</taxon>
        <taxon>Micrococcales</taxon>
        <taxon>Dermabacteraceae</taxon>
        <taxon>Brachybacterium</taxon>
    </lineage>
</organism>
<evidence type="ECO:0000256" key="2">
    <source>
        <dbReference type="SAM" id="Phobius"/>
    </source>
</evidence>
<dbReference type="STRING" id="1249481.D641_0103765"/>
<evidence type="ECO:0000313" key="3">
    <source>
        <dbReference type="EMBL" id="EYT50567.1"/>
    </source>
</evidence>
<dbReference type="RefSeq" id="WP_017822466.1">
    <property type="nucleotide sequence ID" value="NZ_AORC01000004.1"/>
</dbReference>
<sequence length="158" mass="16201">MNDAITAATELTPIGAVLVLAALAQVAIVQVAKDRSWSKSRSQPVSAIVAAVLGLAAAVVLGMITGIPDSVVQIVSTVLLSIAAVAVLGQALYKGLGYAIPVGRPEPPAPSGNVPVTVNAAEDPEVIARALNAEQLRHGRRADRDGVPDGRDTTLEER</sequence>
<feature type="transmembrane region" description="Helical" evidence="2">
    <location>
        <begin position="44"/>
        <end position="65"/>
    </location>
</feature>
<dbReference type="OrthoDB" id="9909789at2"/>
<comment type="caution">
    <text evidence="3">The sequence shown here is derived from an EMBL/GenBank/DDBJ whole genome shotgun (WGS) entry which is preliminary data.</text>
</comment>
<evidence type="ECO:0000256" key="1">
    <source>
        <dbReference type="SAM" id="MobiDB-lite"/>
    </source>
</evidence>
<keyword evidence="2" id="KW-1133">Transmembrane helix</keyword>